<evidence type="ECO:0000256" key="6">
    <source>
        <dbReference type="SAM" id="Coils"/>
    </source>
</evidence>
<evidence type="ECO:0000256" key="1">
    <source>
        <dbReference type="ARBA" id="ARBA00007913"/>
    </source>
</evidence>
<dbReference type="EMBL" id="PTJD01000009">
    <property type="protein sequence ID" value="PPK93744.1"/>
    <property type="molecule type" value="Genomic_DNA"/>
</dbReference>
<feature type="domain" description="DNA2/NAM7 helicase helicase" evidence="8">
    <location>
        <begin position="362"/>
        <end position="496"/>
    </location>
</feature>
<accession>A0A2S6IHQ1</accession>
<comment type="caution">
    <text evidence="11">The sequence shown here is derived from an EMBL/GenBank/DDBJ whole genome shotgun (WGS) entry which is preliminary data.</text>
</comment>
<dbReference type="Proteomes" id="UP000239485">
    <property type="component" value="Unassembled WGS sequence"/>
</dbReference>
<proteinExistence type="inferred from homology"/>
<keyword evidence="6" id="KW-0175">Coiled coil</keyword>
<evidence type="ECO:0000259" key="10">
    <source>
        <dbReference type="Pfam" id="PF18741"/>
    </source>
</evidence>
<evidence type="ECO:0000313" key="11">
    <source>
        <dbReference type="EMBL" id="PPK93744.1"/>
    </source>
</evidence>
<reference evidence="11 12" key="1">
    <citation type="submission" date="2018-02" db="EMBL/GenBank/DDBJ databases">
        <title>Genomic Encyclopedia of Archaeal and Bacterial Type Strains, Phase II (KMG-II): from individual species to whole genera.</title>
        <authorList>
            <person name="Goeker M."/>
        </authorList>
    </citation>
    <scope>NUCLEOTIDE SEQUENCE [LARGE SCALE GENOMIC DNA]</scope>
    <source>
        <strain evidence="11 12">DSM 22857</strain>
    </source>
</reference>
<dbReference type="Gene3D" id="3.40.960.10">
    <property type="entry name" value="VSR Endonuclease"/>
    <property type="match status" value="1"/>
</dbReference>
<keyword evidence="2" id="KW-0547">Nucleotide-binding</keyword>
<organism evidence="11 12">
    <name type="scientific">Kineococcus xinjiangensis</name>
    <dbReference type="NCBI Taxonomy" id="512762"/>
    <lineage>
        <taxon>Bacteria</taxon>
        <taxon>Bacillati</taxon>
        <taxon>Actinomycetota</taxon>
        <taxon>Actinomycetes</taxon>
        <taxon>Kineosporiales</taxon>
        <taxon>Kineosporiaceae</taxon>
        <taxon>Kineococcus</taxon>
    </lineage>
</organism>
<comment type="similarity">
    <text evidence="1">Belongs to the DNA2/NAM7 helicase family.</text>
</comment>
<evidence type="ECO:0000256" key="3">
    <source>
        <dbReference type="ARBA" id="ARBA00022801"/>
    </source>
</evidence>
<keyword evidence="4" id="KW-0347">Helicase</keyword>
<dbReference type="InterPro" id="IPR047187">
    <property type="entry name" value="SF1_C_Upf1"/>
</dbReference>
<feature type="domain" description="DNA2/NAM7 helicase-like C-terminal" evidence="9">
    <location>
        <begin position="1127"/>
        <end position="1308"/>
    </location>
</feature>
<dbReference type="InterPro" id="IPR027417">
    <property type="entry name" value="P-loop_NTPase"/>
</dbReference>
<feature type="domain" description="Restriction endonuclease type II-like" evidence="10">
    <location>
        <begin position="1358"/>
        <end position="1451"/>
    </location>
</feature>
<dbReference type="GO" id="GO:0016787">
    <property type="term" value="F:hydrolase activity"/>
    <property type="evidence" value="ECO:0007669"/>
    <property type="project" value="UniProtKB-KW"/>
</dbReference>
<dbReference type="InterPro" id="IPR041677">
    <property type="entry name" value="DNA2/NAM7_AAA_11"/>
</dbReference>
<gene>
    <name evidence="11" type="ORF">CLV92_10920</name>
</gene>
<dbReference type="Gene3D" id="3.40.50.300">
    <property type="entry name" value="P-loop containing nucleotide triphosphate hydrolases"/>
    <property type="match status" value="3"/>
</dbReference>
<dbReference type="Pfam" id="PF18741">
    <property type="entry name" value="MTES_1575"/>
    <property type="match status" value="1"/>
</dbReference>
<dbReference type="PANTHER" id="PTHR43788:SF8">
    <property type="entry name" value="DNA-BINDING PROTEIN SMUBP-2"/>
    <property type="match status" value="1"/>
</dbReference>
<name>A0A2S6IHQ1_9ACTN</name>
<evidence type="ECO:0000259" key="8">
    <source>
        <dbReference type="Pfam" id="PF13086"/>
    </source>
</evidence>
<dbReference type="InterPro" id="IPR041679">
    <property type="entry name" value="DNA2/NAM7-like_C"/>
</dbReference>
<dbReference type="CDD" id="cd18808">
    <property type="entry name" value="SF1_C_Upf1"/>
    <property type="match status" value="1"/>
</dbReference>
<dbReference type="PANTHER" id="PTHR43788">
    <property type="entry name" value="DNA2/NAM7 HELICASE FAMILY MEMBER"/>
    <property type="match status" value="1"/>
</dbReference>
<dbReference type="GO" id="GO:0043139">
    <property type="term" value="F:5'-3' DNA helicase activity"/>
    <property type="evidence" value="ECO:0007669"/>
    <property type="project" value="TreeGrafter"/>
</dbReference>
<keyword evidence="12" id="KW-1185">Reference proteome</keyword>
<evidence type="ECO:0000256" key="4">
    <source>
        <dbReference type="ARBA" id="ARBA00022806"/>
    </source>
</evidence>
<sequence>MTEAGSALSRDMVEQTTRLVEFLRDLARAGRDPVLDVDAHRLVMWLSDLPEGTSLDAAAEAQEVVMSFAPVPTEPPPELPPVLRGWVVGPLDDSAGPPPPLTHDPAEDPDVEAGAAHSVAEAFGPYGRWRAEWEAWAERERHTAPARRWYDDLSTAYRHLSQQDDQFELVLATGFLTWQPAEGPLIRNHVLSARLGVEVDVRTGVLRLSVADGTGLRVHDRDLLTGLEGFDAVRAEPARVAARAMEAGPLADENHELLEQWRALALPACHAYAKDWQAQAEAGSTPTLRFAPALVLRPRGRTSLIGYYERMLEELSGPDALAPLGLAQLLRALEPEERMAWLRAEGSTTALAEDPLFPLPANPEQATVMTRLRRDTGVVVQGPPGTGKTHTIANLISALVAEGQRVLVTSQKAQALAVLRHKVPVGVRQLCVSMTDQGRGGSTELARSVNALVDRHAAFDAGRYERQIDSLAEELAAAREKAANLTDVVRALREAETQEHPEVAPGYSGTLGAIATRLRERSERLGWMPTPLPPGAPPALPVPAGRIGELVGLLATTTPERRARGSQFIPPGGALLPPESFAELVAAEEAAVTAARAVRTDLVTELERCGEEAFGRLRAHSERVRAGLAALRGGPADWRRQFLDDALAGRDALLWRQLTDVAGQAEDAERRLRSLGLREVELPRFEAAGQGSAKGQLDAGRALLEHLRAGGKLKGMLKPAVQKQAEPLLEGATVDGLPPSSAELLALVLDRLDVEVTAAALARRWAQAGLEVPADAPLARRVSQLVGAHRDLVSLDELLQAVDAIRRELSGAGIARSLTSEEEWSALVEAVDGLAAQRDARAATSALEQAVVGLQIVAHVDRAAPECRDLLAAAVSRDAEAYAAAVAALAAARVDAEQQAHADELWRELNEAHPGLAQLVQASAADPVWQRRLGELEDAWAWAAAQTFFEGQRAPGLEARLDTRLDEATRTVWSLTAKLAAAKAWHACLSRMTARQAQALRSYQQNTRSMGKGTGRYSHYYARGAREAMAEARGAVPAWIMPLSDVLETVPPDRNSFDVVIIDEASLASIEALFLLWLAPRVIVVGDDRQCAPSAVSHGQLQPIFDKLDSYLPDVPRHLRNSLTPRDSLFSLLATRFGSVVKLREHFRCMPEIIEWSSKQFYADSPLVPLRQFGSDRLPPLRITHVPGAATEGAGTRLRNHAEAVAIAEQVTACLDDPAYAGRTFGVVVLQGSAQVELIEDELRQRIPADVFEQRRLRVGTPPDFQGDERHVVFLSLVAAEKRYALSREEDQRRFNVAASRAQDQMWLFHSVGVDVLSPQDLRRSLLTYMASPPPVRSTVELADVPLDTRHDAFESLFEQRVYLRIRERGYQVTPGWEVNGRRIGLVVTGAKGRLAVECDGDRWHSSREARIEDLQREQELKRAGWRFWRVRESEFGYDPDAAMEGLWGALERRGIRPHEGLDTPAGTEEWTPVPLVHEEGEGEG</sequence>
<evidence type="ECO:0000313" key="12">
    <source>
        <dbReference type="Proteomes" id="UP000239485"/>
    </source>
</evidence>
<dbReference type="GO" id="GO:0005524">
    <property type="term" value="F:ATP binding"/>
    <property type="evidence" value="ECO:0007669"/>
    <property type="project" value="UniProtKB-KW"/>
</dbReference>
<dbReference type="Pfam" id="PF13086">
    <property type="entry name" value="AAA_11"/>
    <property type="match status" value="1"/>
</dbReference>
<protein>
    <submittedName>
        <fullName evidence="11">AAA domain-containing protein</fullName>
    </submittedName>
</protein>
<evidence type="ECO:0000256" key="2">
    <source>
        <dbReference type="ARBA" id="ARBA00022741"/>
    </source>
</evidence>
<evidence type="ECO:0000259" key="9">
    <source>
        <dbReference type="Pfam" id="PF13087"/>
    </source>
</evidence>
<dbReference type="SUPFAM" id="SSF52540">
    <property type="entry name" value="P-loop containing nucleoside triphosphate hydrolases"/>
    <property type="match status" value="1"/>
</dbReference>
<dbReference type="Pfam" id="PF13087">
    <property type="entry name" value="AAA_12"/>
    <property type="match status" value="1"/>
</dbReference>
<dbReference type="InterPro" id="IPR050534">
    <property type="entry name" value="Coronavir_polyprotein_1ab"/>
</dbReference>
<feature type="region of interest" description="Disordered" evidence="7">
    <location>
        <begin position="1460"/>
        <end position="1485"/>
    </location>
</feature>
<keyword evidence="5" id="KW-0067">ATP-binding</keyword>
<evidence type="ECO:0000256" key="7">
    <source>
        <dbReference type="SAM" id="MobiDB-lite"/>
    </source>
</evidence>
<dbReference type="InterPro" id="IPR049468">
    <property type="entry name" value="Restrct_endonuc-II-like_dom"/>
</dbReference>
<feature type="coiled-coil region" evidence="6">
    <location>
        <begin position="461"/>
        <end position="495"/>
    </location>
</feature>
<dbReference type="RefSeq" id="WP_104433274.1">
    <property type="nucleotide sequence ID" value="NZ_PTJD01000009.1"/>
</dbReference>
<dbReference type="OrthoDB" id="9757917at2"/>
<evidence type="ECO:0000256" key="5">
    <source>
        <dbReference type="ARBA" id="ARBA00022840"/>
    </source>
</evidence>
<keyword evidence="3" id="KW-0378">Hydrolase</keyword>